<dbReference type="AlphaFoldDB" id="A0A9K2PS74"/>
<protein>
    <submittedName>
        <fullName evidence="1">Uncharacterized protein</fullName>
    </submittedName>
</protein>
<sequence>MGLGSTCVCCIFGRNSGFEKIGRILINGMRGVAVGTVAGGINGYAGSTGKNTDIRR</sequence>
<reference evidence="1 2" key="1">
    <citation type="journal article" date="2009" name="Genome Biol.">
        <title>NeMeSys: a biological resource for narrowing the gap between sequence and function in the human pathogen Neisseria meningitidis.</title>
        <authorList>
            <person name="Rusniok C."/>
            <person name="Vallenet D."/>
            <person name="Floquet S."/>
            <person name="Ewles H."/>
            <person name="Mouze-Soulama C."/>
            <person name="Brown D."/>
            <person name="Lajus A."/>
            <person name="Buchrieser C."/>
            <person name="Medigue C."/>
            <person name="Glaser P."/>
            <person name="Pelicic V."/>
        </authorList>
    </citation>
    <scope>NUCLEOTIDE SEQUENCE [LARGE SCALE GENOMIC DNA]</scope>
    <source>
        <strain evidence="1 2">8013</strain>
    </source>
</reference>
<proteinExistence type="predicted"/>
<gene>
    <name evidence="1" type="ordered locus">NMV_1544</name>
</gene>
<evidence type="ECO:0000313" key="2">
    <source>
        <dbReference type="Proteomes" id="UP000002076"/>
    </source>
</evidence>
<dbReference type="EMBL" id="FM999788">
    <property type="protein sequence ID" value="CAX50364.1"/>
    <property type="molecule type" value="Genomic_DNA"/>
</dbReference>
<dbReference type="Proteomes" id="UP000002076">
    <property type="component" value="Chromosome"/>
</dbReference>
<name>A0A9K2PS74_NEIM8</name>
<evidence type="ECO:0000313" key="1">
    <source>
        <dbReference type="EMBL" id="CAX50364.1"/>
    </source>
</evidence>
<dbReference type="KEGG" id="nmt:NMV_1544"/>
<accession>A0A9K2PS74</accession>
<organism evidence="1 2">
    <name type="scientific">Neisseria meningitidis serogroup C (strain 8013)</name>
    <dbReference type="NCBI Taxonomy" id="604162"/>
    <lineage>
        <taxon>Bacteria</taxon>
        <taxon>Pseudomonadati</taxon>
        <taxon>Pseudomonadota</taxon>
        <taxon>Betaproteobacteria</taxon>
        <taxon>Neisseriales</taxon>
        <taxon>Neisseriaceae</taxon>
        <taxon>Neisseria</taxon>
    </lineage>
</organism>